<dbReference type="InterPro" id="IPR050523">
    <property type="entry name" value="AKR_Detox_Biosynth"/>
</dbReference>
<protein>
    <submittedName>
        <fullName evidence="5">4-deoxy-l-erythro-5-hexoseulose uronic acid reductase</fullName>
    </submittedName>
</protein>
<keyword evidence="6" id="KW-1185">Reference proteome</keyword>
<dbReference type="InterPro" id="IPR023210">
    <property type="entry name" value="NADP_OxRdtase_dom"/>
</dbReference>
<evidence type="ECO:0000313" key="5">
    <source>
        <dbReference type="EMBL" id="GFO20964.1"/>
    </source>
</evidence>
<evidence type="ECO:0000256" key="3">
    <source>
        <dbReference type="SAM" id="Phobius"/>
    </source>
</evidence>
<comment type="caution">
    <text evidence="5">The sequence shown here is derived from an EMBL/GenBank/DDBJ whole genome shotgun (WGS) entry which is preliminary data.</text>
</comment>
<feature type="domain" description="NADP-dependent oxidoreductase" evidence="4">
    <location>
        <begin position="43"/>
        <end position="122"/>
    </location>
</feature>
<feature type="transmembrane region" description="Helical" evidence="3">
    <location>
        <begin position="12"/>
        <end position="34"/>
    </location>
</feature>
<dbReference type="PANTHER" id="PTHR43364">
    <property type="entry name" value="NADH-SPECIFIC METHYLGLYOXAL REDUCTASE-RELATED"/>
    <property type="match status" value="1"/>
</dbReference>
<dbReference type="EMBL" id="BLXT01005227">
    <property type="protein sequence ID" value="GFO20964.1"/>
    <property type="molecule type" value="Genomic_DNA"/>
</dbReference>
<dbReference type="Gene3D" id="3.20.20.100">
    <property type="entry name" value="NADP-dependent oxidoreductase domain"/>
    <property type="match status" value="1"/>
</dbReference>
<dbReference type="AlphaFoldDB" id="A0AAV4BQ63"/>
<proteinExistence type="inferred from homology"/>
<name>A0AAV4BQ63_9GAST</name>
<comment type="similarity">
    <text evidence="2">Belongs to the aldo/keto reductase family. Aldo/keto reductase 2 subfamily.</text>
</comment>
<dbReference type="Pfam" id="PF00248">
    <property type="entry name" value="Aldo_ket_red"/>
    <property type="match status" value="1"/>
</dbReference>
<accession>A0AAV4BQ63</accession>
<gene>
    <name evidence="5" type="ORF">PoB_004746900</name>
</gene>
<keyword evidence="3" id="KW-0472">Membrane</keyword>
<keyword evidence="3" id="KW-0812">Transmembrane</keyword>
<dbReference type="PANTHER" id="PTHR43364:SF4">
    <property type="entry name" value="NAD(P)-LINKED OXIDOREDUCTASE SUPERFAMILY PROTEIN"/>
    <property type="match status" value="1"/>
</dbReference>
<reference evidence="5 6" key="1">
    <citation type="journal article" date="2021" name="Elife">
        <title>Chloroplast acquisition without the gene transfer in kleptoplastic sea slugs, Plakobranchus ocellatus.</title>
        <authorList>
            <person name="Maeda T."/>
            <person name="Takahashi S."/>
            <person name="Yoshida T."/>
            <person name="Shimamura S."/>
            <person name="Takaki Y."/>
            <person name="Nagai Y."/>
            <person name="Toyoda A."/>
            <person name="Suzuki Y."/>
            <person name="Arimoto A."/>
            <person name="Ishii H."/>
            <person name="Satoh N."/>
            <person name="Nishiyama T."/>
            <person name="Hasebe M."/>
            <person name="Maruyama T."/>
            <person name="Minagawa J."/>
            <person name="Obokata J."/>
            <person name="Shigenobu S."/>
        </authorList>
    </citation>
    <scope>NUCLEOTIDE SEQUENCE [LARGE SCALE GENOMIC DNA]</scope>
</reference>
<evidence type="ECO:0000313" key="6">
    <source>
        <dbReference type="Proteomes" id="UP000735302"/>
    </source>
</evidence>
<evidence type="ECO:0000259" key="4">
    <source>
        <dbReference type="Pfam" id="PF00248"/>
    </source>
</evidence>
<dbReference type="GO" id="GO:0016491">
    <property type="term" value="F:oxidoreductase activity"/>
    <property type="evidence" value="ECO:0007669"/>
    <property type="project" value="UniProtKB-KW"/>
</dbReference>
<evidence type="ECO:0000256" key="2">
    <source>
        <dbReference type="ARBA" id="ARBA00038157"/>
    </source>
</evidence>
<organism evidence="5 6">
    <name type="scientific">Plakobranchus ocellatus</name>
    <dbReference type="NCBI Taxonomy" id="259542"/>
    <lineage>
        <taxon>Eukaryota</taxon>
        <taxon>Metazoa</taxon>
        <taxon>Spiralia</taxon>
        <taxon>Lophotrochozoa</taxon>
        <taxon>Mollusca</taxon>
        <taxon>Gastropoda</taxon>
        <taxon>Heterobranchia</taxon>
        <taxon>Euthyneura</taxon>
        <taxon>Panpulmonata</taxon>
        <taxon>Sacoglossa</taxon>
        <taxon>Placobranchoidea</taxon>
        <taxon>Plakobranchidae</taxon>
        <taxon>Plakobranchus</taxon>
    </lineage>
</organism>
<keyword evidence="1" id="KW-0560">Oxidoreductase</keyword>
<dbReference type="InterPro" id="IPR036812">
    <property type="entry name" value="NAD(P)_OxRdtase_dom_sf"/>
</dbReference>
<dbReference type="Proteomes" id="UP000735302">
    <property type="component" value="Unassembled WGS sequence"/>
</dbReference>
<keyword evidence="3" id="KW-1133">Transmembrane helix</keyword>
<sequence length="155" mass="17249">MSSSNETYVKSVIHLSVTNACSLPYVLIFVGWVAQDEKRQTPAEPAYSSLSSKGLDIIDTAEAIGKKHGRSIAEVALRWLLQKDVTTSIIIGATSLAQLDQNMAINDWSLSAKEMNQLDEVSAPDVPYPYYMVFKLNKDRVNTRVNDYFVKSLDS</sequence>
<dbReference type="SUPFAM" id="SSF51430">
    <property type="entry name" value="NAD(P)-linked oxidoreductase"/>
    <property type="match status" value="1"/>
</dbReference>
<evidence type="ECO:0000256" key="1">
    <source>
        <dbReference type="ARBA" id="ARBA00023002"/>
    </source>
</evidence>